<proteinExistence type="predicted"/>
<dbReference type="Proteomes" id="UP001060112">
    <property type="component" value="Chromosome"/>
</dbReference>
<organism evidence="2 3">
    <name type="scientific">Allocoprobacillus halotolerans</name>
    <dbReference type="NCBI Taxonomy" id="2944914"/>
    <lineage>
        <taxon>Bacteria</taxon>
        <taxon>Bacillati</taxon>
        <taxon>Bacillota</taxon>
        <taxon>Erysipelotrichia</taxon>
        <taxon>Erysipelotrichales</taxon>
        <taxon>Erysipelotrichaceae</taxon>
        <taxon>Allocoprobacillus</taxon>
    </lineage>
</organism>
<dbReference type="RefSeq" id="WP_290138172.1">
    <property type="nucleotide sequence ID" value="NZ_CP101620.1"/>
</dbReference>
<dbReference type="Gene3D" id="3.90.550.10">
    <property type="entry name" value="Spore Coat Polysaccharide Biosynthesis Protein SpsA, Chain A"/>
    <property type="match status" value="1"/>
</dbReference>
<dbReference type="SUPFAM" id="SSF53448">
    <property type="entry name" value="Nucleotide-diphospho-sugar transferases"/>
    <property type="match status" value="1"/>
</dbReference>
<evidence type="ECO:0000313" key="2">
    <source>
        <dbReference type="EMBL" id="UTY38092.1"/>
    </source>
</evidence>
<name>A0ABY5HZW1_9FIRM</name>
<evidence type="ECO:0000313" key="3">
    <source>
        <dbReference type="Proteomes" id="UP001060112"/>
    </source>
</evidence>
<gene>
    <name evidence="2" type="ORF">NMU03_10340</name>
</gene>
<dbReference type="EMBL" id="CP101620">
    <property type="protein sequence ID" value="UTY38092.1"/>
    <property type="molecule type" value="Genomic_DNA"/>
</dbReference>
<dbReference type="Pfam" id="PF00535">
    <property type="entry name" value="Glycos_transf_2"/>
    <property type="match status" value="1"/>
</dbReference>
<dbReference type="InterPro" id="IPR001173">
    <property type="entry name" value="Glyco_trans_2-like"/>
</dbReference>
<keyword evidence="3" id="KW-1185">Reference proteome</keyword>
<evidence type="ECO:0000259" key="1">
    <source>
        <dbReference type="Pfam" id="PF00535"/>
    </source>
</evidence>
<protein>
    <submittedName>
        <fullName evidence="2">Glycosyltransferase family 2 protein</fullName>
    </submittedName>
</protein>
<dbReference type="PANTHER" id="PTHR22916">
    <property type="entry name" value="GLYCOSYLTRANSFERASE"/>
    <property type="match status" value="1"/>
</dbReference>
<feature type="domain" description="Glycosyltransferase 2-like" evidence="1">
    <location>
        <begin position="3"/>
        <end position="115"/>
    </location>
</feature>
<dbReference type="CDD" id="cd00761">
    <property type="entry name" value="Glyco_tranf_GTA_type"/>
    <property type="match status" value="1"/>
</dbReference>
<accession>A0ABY5HZW1</accession>
<sequence>MISIIIPVYNMEDYLEQCLSSIICQKKNNIQVIIVDDGSTDDSQIIIKKFCDKFPNIFEYHYKDNGGLSDARNFGVQFVKGEYIWFVDSDDYIDSQALFHISSCIEEYKPDLIIMDYFDLCKDVISSKTILSEDAGFLSKQQYLLSVPCAWNKVINAKKYIESRVSFPLNIWYEDRATTGQYLNFCNSIFYLKKSLYFYRQRSNSIMNQIKYNPKMMDIIKSVNLMHQTISSDKYYDELEYISITNLIYQSGIRLLNFKKYKEIGECISYCNQLYPNWKRNKFF</sequence>
<dbReference type="PANTHER" id="PTHR22916:SF3">
    <property type="entry name" value="UDP-GLCNAC:BETAGAL BETA-1,3-N-ACETYLGLUCOSAMINYLTRANSFERASE-LIKE PROTEIN 1"/>
    <property type="match status" value="1"/>
</dbReference>
<reference evidence="2" key="1">
    <citation type="submission" date="2022-07" db="EMBL/GenBank/DDBJ databases">
        <title>Faecal culturing of patients with breast cancer.</title>
        <authorList>
            <person name="Teng N.M.Y."/>
            <person name="Kiu R."/>
            <person name="Evans R."/>
            <person name="Baker D.J."/>
            <person name="Zenner C."/>
            <person name="Robinson S.D."/>
            <person name="Hall L.J."/>
        </authorList>
    </citation>
    <scope>NUCLEOTIDE SEQUENCE</scope>
    <source>
        <strain evidence="2">LH1062</strain>
    </source>
</reference>
<dbReference type="InterPro" id="IPR029044">
    <property type="entry name" value="Nucleotide-diphossugar_trans"/>
</dbReference>